<gene>
    <name evidence="2" type="ORF">MYCIT1_LOCUS11051</name>
</gene>
<dbReference type="EMBL" id="CAVNYO010000137">
    <property type="protein sequence ID" value="CAK5268042.1"/>
    <property type="molecule type" value="Genomic_DNA"/>
</dbReference>
<feature type="non-terminal residue" evidence="2">
    <location>
        <position position="1"/>
    </location>
</feature>
<evidence type="ECO:0000313" key="2">
    <source>
        <dbReference type="EMBL" id="CAK5268042.1"/>
    </source>
</evidence>
<feature type="compositionally biased region" description="Basic and acidic residues" evidence="1">
    <location>
        <begin position="210"/>
        <end position="219"/>
    </location>
</feature>
<accession>A0AAD2H2Y5</accession>
<dbReference type="AlphaFoldDB" id="A0AAD2H2Y5"/>
<proteinExistence type="predicted"/>
<protein>
    <submittedName>
        <fullName evidence="2">Uncharacterized protein</fullName>
    </submittedName>
</protein>
<name>A0AAD2H2Y5_9AGAR</name>
<feature type="region of interest" description="Disordered" evidence="1">
    <location>
        <begin position="188"/>
        <end position="219"/>
    </location>
</feature>
<dbReference type="Proteomes" id="UP001295794">
    <property type="component" value="Unassembled WGS sequence"/>
</dbReference>
<evidence type="ECO:0000256" key="1">
    <source>
        <dbReference type="SAM" id="MobiDB-lite"/>
    </source>
</evidence>
<comment type="caution">
    <text evidence="2">The sequence shown here is derived from an EMBL/GenBank/DDBJ whole genome shotgun (WGS) entry which is preliminary data.</text>
</comment>
<feature type="compositionally biased region" description="Basic and acidic residues" evidence="1">
    <location>
        <begin position="71"/>
        <end position="84"/>
    </location>
</feature>
<keyword evidence="3" id="KW-1185">Reference proteome</keyword>
<feature type="compositionally biased region" description="Basic residues" evidence="1">
    <location>
        <begin position="1"/>
        <end position="19"/>
    </location>
</feature>
<reference evidence="2" key="1">
    <citation type="submission" date="2023-11" db="EMBL/GenBank/DDBJ databases">
        <authorList>
            <person name="De Vega J J."/>
            <person name="De Vega J J."/>
        </authorList>
    </citation>
    <scope>NUCLEOTIDE SEQUENCE</scope>
</reference>
<organism evidence="2 3">
    <name type="scientific">Mycena citricolor</name>
    <dbReference type="NCBI Taxonomy" id="2018698"/>
    <lineage>
        <taxon>Eukaryota</taxon>
        <taxon>Fungi</taxon>
        <taxon>Dikarya</taxon>
        <taxon>Basidiomycota</taxon>
        <taxon>Agaricomycotina</taxon>
        <taxon>Agaricomycetes</taxon>
        <taxon>Agaricomycetidae</taxon>
        <taxon>Agaricales</taxon>
        <taxon>Marasmiineae</taxon>
        <taxon>Mycenaceae</taxon>
        <taxon>Mycena</taxon>
    </lineage>
</organism>
<feature type="region of interest" description="Disordered" evidence="1">
    <location>
        <begin position="1"/>
        <end position="84"/>
    </location>
</feature>
<sequence length="219" mass="24212">SRRTRSCHRPCAASHRRRGWFCGSGQAAPPEGRQRRHSLSRGRDLTATCDSRNDEQSASDRPAPSPEDVFDLDRRNYSGRRKQDSESIRLLVGAGANLSATENNGLVAEQLTSDKVVKRALDPEKERSGISKLAAIVVSVLSYIVSWVNKTANGVMKRLFGLDPVQNDNMDQVSTSVVGGAHCSCGAAGHQRWRDPQQGPVSRKHRHLRPREPRARTIL</sequence>
<evidence type="ECO:0000313" key="3">
    <source>
        <dbReference type="Proteomes" id="UP001295794"/>
    </source>
</evidence>